<accession>A0A6P4A6K7</accession>
<dbReference type="InParanoid" id="A0A6P4A6K7"/>
<dbReference type="Gene3D" id="1.25.40.10">
    <property type="entry name" value="Tetratricopeptide repeat domain"/>
    <property type="match status" value="1"/>
</dbReference>
<evidence type="ECO:0000313" key="2">
    <source>
        <dbReference type="Proteomes" id="UP001652623"/>
    </source>
</evidence>
<dbReference type="PANTHER" id="PTHR36888:SF2">
    <property type="entry name" value="TETRATRICOPEPTIDE REPEAT (TPR)-LIKE SUPERFAMILY PROTEIN"/>
    <property type="match status" value="1"/>
</dbReference>
<keyword evidence="1" id="KW-0812">Transmembrane</keyword>
<dbReference type="Proteomes" id="UP001652623">
    <property type="component" value="Chromosome 1"/>
</dbReference>
<dbReference type="KEGG" id="zju:107423934"/>
<organism evidence="2 3">
    <name type="scientific">Ziziphus jujuba</name>
    <name type="common">Chinese jujube</name>
    <name type="synonym">Ziziphus sativa</name>
    <dbReference type="NCBI Taxonomy" id="326968"/>
    <lineage>
        <taxon>Eukaryota</taxon>
        <taxon>Viridiplantae</taxon>
        <taxon>Streptophyta</taxon>
        <taxon>Embryophyta</taxon>
        <taxon>Tracheophyta</taxon>
        <taxon>Spermatophyta</taxon>
        <taxon>Magnoliopsida</taxon>
        <taxon>eudicotyledons</taxon>
        <taxon>Gunneridae</taxon>
        <taxon>Pentapetalae</taxon>
        <taxon>rosids</taxon>
        <taxon>fabids</taxon>
        <taxon>Rosales</taxon>
        <taxon>Rhamnaceae</taxon>
        <taxon>Paliureae</taxon>
        <taxon>Ziziphus</taxon>
    </lineage>
</organism>
<sequence>MRPDWTPAIVWRTVCGLGSAAIVERFRRNDIVVRYFCLLTKLPSKVRSAEGLGDGERQRASKLELLVAASSVRNPWSPKLIHSMTTLISQILSKNFSNIDILHSKFQFHFPSLSRKTRSLLHVPRQNWRRTPRTFGFSSVRANCASESTSYGGWDDLRLADDDSDRPGESDQLRKFLVSIGVDDRKHVVVFLLGLACALAISRVRVSSIVVFPATVLVFAIGFSIGAVRGGGIGEVNLTGNKRRAKEEIFRVYTEKLRNLVEVFNGFDVEVSNLKHNIQKAIDSREITVVDLENYVKVVESISLSASSAKSTLEVSIQDVGSSSVQFEDQKPAKRKKELSEIGYEFLQSCRGLFGENFADSKPTKVKNNFKRKNAEAALDDKTHGNNLVPSVEEMVSNSVNVNKQKANTGLSQHSSNKFILNENGNARTKNRKMSWEEMRGDDNSITESKEYGYQNNRSWFMNEQHISFKLHHNNQTERSDSCDNLLDSVNFSVRMKHMETETSLIQEKQLKKSDGTYESSFIGEEGDNDSYENSLTEEAMNVKDNFHVTDRLSGCERDVPPPASSMVSDDVMFDRYLTEANDLLNQAKEFIKDRHETERAEIILCRSAKLLSKAISMKPMSLLAVGQLGNTFLLHGELKLRISRELRILLSRSDVSSVEKRGRVHDRIRSRDEIASVLINVCEECEELLMEAGRKYRLALSIDANDVRALYNWGLALSFRGQLVADIGPEAAFDADKVFLAAIDKFDAMMSKGNVYAPDALFRWGMILQQRSRLRPFNSREKAKLLHQAKRLYEDALDMDSNNLQVRHALSTCISELGSRHY</sequence>
<feature type="transmembrane region" description="Helical" evidence="1">
    <location>
        <begin position="210"/>
        <end position="228"/>
    </location>
</feature>
<dbReference type="RefSeq" id="XP_015889077.1">
    <property type="nucleotide sequence ID" value="XM_016033591.4"/>
</dbReference>
<proteinExistence type="predicted"/>
<gene>
    <name evidence="3" type="primary">LOC107423934</name>
</gene>
<evidence type="ECO:0000256" key="1">
    <source>
        <dbReference type="SAM" id="Phobius"/>
    </source>
</evidence>
<keyword evidence="2" id="KW-1185">Reference proteome</keyword>
<dbReference type="PANTHER" id="PTHR36888">
    <property type="entry name" value="TETRATRICOPEPTIDE-LIKE HELICAL DOMAIN-CONTAINING PROTEIN-RELATED"/>
    <property type="match status" value="1"/>
</dbReference>
<dbReference type="AlphaFoldDB" id="A0A6P4A6K7"/>
<keyword evidence="1" id="KW-1133">Transmembrane helix</keyword>
<name>A0A6P4A6K7_ZIZJJ</name>
<evidence type="ECO:0000313" key="3">
    <source>
        <dbReference type="RefSeq" id="XP_015889077.1"/>
    </source>
</evidence>
<dbReference type="GeneID" id="107423934"/>
<protein>
    <submittedName>
        <fullName evidence="3">Uncharacterized protein LOC107423934</fullName>
    </submittedName>
</protein>
<reference evidence="2" key="1">
    <citation type="submission" date="2025-05" db="UniProtKB">
        <authorList>
            <consortium name="RefSeq"/>
        </authorList>
    </citation>
    <scope>NUCLEOTIDE SEQUENCE [LARGE SCALE GENOMIC DNA]</scope>
</reference>
<keyword evidence="1" id="KW-0472">Membrane</keyword>
<reference evidence="3" key="2">
    <citation type="submission" date="2025-08" db="UniProtKB">
        <authorList>
            <consortium name="RefSeq"/>
        </authorList>
    </citation>
    <scope>IDENTIFICATION</scope>
    <source>
        <tissue evidence="3">Seedling</tissue>
    </source>
</reference>
<dbReference type="SUPFAM" id="SSF48452">
    <property type="entry name" value="TPR-like"/>
    <property type="match status" value="1"/>
</dbReference>
<dbReference type="InterPro" id="IPR011990">
    <property type="entry name" value="TPR-like_helical_dom_sf"/>
</dbReference>